<keyword evidence="3" id="KW-1185">Reference proteome</keyword>
<dbReference type="Gene3D" id="3.30.40.10">
    <property type="entry name" value="Zinc/RING finger domain, C3HC4 (zinc finger)"/>
    <property type="match status" value="1"/>
</dbReference>
<evidence type="ECO:0000313" key="2">
    <source>
        <dbReference type="EMBL" id="KAK1923173.1"/>
    </source>
</evidence>
<evidence type="ECO:0000256" key="1">
    <source>
        <dbReference type="SAM" id="MobiDB-lite"/>
    </source>
</evidence>
<reference evidence="2" key="1">
    <citation type="submission" date="2023-02" db="EMBL/GenBank/DDBJ databases">
        <title>Identification and recombinant expression of a fungal hydrolase from Papiliotrema laurentii that hydrolyzes apple cutin and clears colloidal polyester polyurethane.</title>
        <authorList>
            <consortium name="DOE Joint Genome Institute"/>
            <person name="Roman V.A."/>
            <person name="Bojanowski C."/>
            <person name="Crable B.R."/>
            <person name="Wagner D.N."/>
            <person name="Hung C.S."/>
            <person name="Nadeau L.J."/>
            <person name="Schratz L."/>
            <person name="Haridas S."/>
            <person name="Pangilinan J."/>
            <person name="Lipzen A."/>
            <person name="Na H."/>
            <person name="Yan M."/>
            <person name="Ng V."/>
            <person name="Grigoriev I.V."/>
            <person name="Spatafora J.W."/>
            <person name="Barlow D."/>
            <person name="Biffinger J."/>
            <person name="Kelley-Loughnane N."/>
            <person name="Varaljay V.A."/>
            <person name="Crookes-Goodson W.J."/>
        </authorList>
    </citation>
    <scope>NUCLEOTIDE SEQUENCE</scope>
    <source>
        <strain evidence="2">5307AH</strain>
    </source>
</reference>
<evidence type="ECO:0000313" key="3">
    <source>
        <dbReference type="Proteomes" id="UP001182556"/>
    </source>
</evidence>
<protein>
    <submittedName>
        <fullName evidence="2">Uncharacterized protein</fullName>
    </submittedName>
</protein>
<dbReference type="Proteomes" id="UP001182556">
    <property type="component" value="Unassembled WGS sequence"/>
</dbReference>
<name>A0AAD9FPR8_PAPLA</name>
<dbReference type="EMBL" id="JAODAN010000007">
    <property type="protein sequence ID" value="KAK1923173.1"/>
    <property type="molecule type" value="Genomic_DNA"/>
</dbReference>
<gene>
    <name evidence="2" type="ORF">DB88DRAFT_494058</name>
</gene>
<proteinExistence type="predicted"/>
<feature type="region of interest" description="Disordered" evidence="1">
    <location>
        <begin position="21"/>
        <end position="67"/>
    </location>
</feature>
<sequence length="240" mass="25705">MPSSADTFSLSSLGHELDAARRSRLGARQSDVESDTDDTLSPLSSPALRTRPVPSPTVRSTDTESPERPYPLCLLCLTRPPSAVLLPCCHLNLCYLCAPLLIMRHRSPSSPPSLSSSPEEPFHIPSNAIGIDLETSGVTPHERPHWSHVLARATASHPKSRRLSMGGYVPPATGLSGGEMTARDLVQPSGQGFGQTGMSRSLGEDGRWNLGQVADSRGVCQAKCLICRAGVQGWLRVYTG</sequence>
<dbReference type="AlphaFoldDB" id="A0AAD9FPR8"/>
<organism evidence="2 3">
    <name type="scientific">Papiliotrema laurentii</name>
    <name type="common">Cryptococcus laurentii</name>
    <dbReference type="NCBI Taxonomy" id="5418"/>
    <lineage>
        <taxon>Eukaryota</taxon>
        <taxon>Fungi</taxon>
        <taxon>Dikarya</taxon>
        <taxon>Basidiomycota</taxon>
        <taxon>Agaricomycotina</taxon>
        <taxon>Tremellomycetes</taxon>
        <taxon>Tremellales</taxon>
        <taxon>Rhynchogastremaceae</taxon>
        <taxon>Papiliotrema</taxon>
    </lineage>
</organism>
<comment type="caution">
    <text evidence="2">The sequence shown here is derived from an EMBL/GenBank/DDBJ whole genome shotgun (WGS) entry which is preliminary data.</text>
</comment>
<dbReference type="InterPro" id="IPR013083">
    <property type="entry name" value="Znf_RING/FYVE/PHD"/>
</dbReference>
<dbReference type="Pfam" id="PF13920">
    <property type="entry name" value="zf-C3HC4_3"/>
    <property type="match status" value="1"/>
</dbReference>
<accession>A0AAD9FPR8</accession>